<dbReference type="SUPFAM" id="SSF103473">
    <property type="entry name" value="MFS general substrate transporter"/>
    <property type="match status" value="2"/>
</dbReference>
<organism evidence="8 9">
    <name type="scientific">Stegodyphus mimosarum</name>
    <name type="common">African social velvet spider</name>
    <dbReference type="NCBI Taxonomy" id="407821"/>
    <lineage>
        <taxon>Eukaryota</taxon>
        <taxon>Metazoa</taxon>
        <taxon>Ecdysozoa</taxon>
        <taxon>Arthropoda</taxon>
        <taxon>Chelicerata</taxon>
        <taxon>Arachnida</taxon>
        <taxon>Araneae</taxon>
        <taxon>Araneomorphae</taxon>
        <taxon>Entelegynae</taxon>
        <taxon>Eresoidea</taxon>
        <taxon>Eresidae</taxon>
        <taxon>Stegodyphus</taxon>
    </lineage>
</organism>
<feature type="transmembrane region" description="Helical" evidence="6">
    <location>
        <begin position="541"/>
        <end position="560"/>
    </location>
</feature>
<dbReference type="Gene3D" id="1.20.1250.20">
    <property type="entry name" value="MFS general substrate transporter like domains"/>
    <property type="match status" value="3"/>
</dbReference>
<dbReference type="STRING" id="407821.A0A087UMV0"/>
<evidence type="ECO:0000256" key="1">
    <source>
        <dbReference type="ARBA" id="ARBA00004141"/>
    </source>
</evidence>
<dbReference type="AlphaFoldDB" id="A0A087UMV0"/>
<feature type="transmembrane region" description="Helical" evidence="6">
    <location>
        <begin position="481"/>
        <end position="500"/>
    </location>
</feature>
<feature type="transmembrane region" description="Helical" evidence="6">
    <location>
        <begin position="273"/>
        <end position="294"/>
    </location>
</feature>
<accession>A0A087UMV0</accession>
<dbReference type="EMBL" id="KK120628">
    <property type="protein sequence ID" value="KFM78689.1"/>
    <property type="molecule type" value="Genomic_DNA"/>
</dbReference>
<feature type="transmembrane region" description="Helical" evidence="6">
    <location>
        <begin position="314"/>
        <end position="331"/>
    </location>
</feature>
<feature type="domain" description="Major facilitator superfamily associated" evidence="7">
    <location>
        <begin position="14"/>
        <end position="541"/>
    </location>
</feature>
<feature type="transmembrane region" description="Helical" evidence="6">
    <location>
        <begin position="45"/>
        <end position="66"/>
    </location>
</feature>
<dbReference type="OMA" id="LENFLFW"/>
<evidence type="ECO:0000256" key="2">
    <source>
        <dbReference type="ARBA" id="ARBA00005241"/>
    </source>
</evidence>
<evidence type="ECO:0000256" key="3">
    <source>
        <dbReference type="ARBA" id="ARBA00022692"/>
    </source>
</evidence>
<name>A0A087UMV0_STEMI</name>
<dbReference type="PANTHER" id="PTHR16172:SF35">
    <property type="entry name" value="MAJOR FACILITATOR SUPERFAMILY (MFS) PROFILE DOMAIN-CONTAINING PROTEIN"/>
    <property type="match status" value="1"/>
</dbReference>
<dbReference type="Pfam" id="PF12832">
    <property type="entry name" value="MFS_1_like"/>
    <property type="match status" value="1"/>
</dbReference>
<feature type="transmembrane region" description="Helical" evidence="6">
    <location>
        <begin position="512"/>
        <end position="535"/>
    </location>
</feature>
<dbReference type="OrthoDB" id="10061976at2759"/>
<comment type="similarity">
    <text evidence="2">Belongs to the major facilitator superfamily. MFSD6 family.</text>
</comment>
<evidence type="ECO:0000256" key="4">
    <source>
        <dbReference type="ARBA" id="ARBA00022989"/>
    </source>
</evidence>
<evidence type="ECO:0000259" key="7">
    <source>
        <dbReference type="Pfam" id="PF12832"/>
    </source>
</evidence>
<evidence type="ECO:0000313" key="9">
    <source>
        <dbReference type="Proteomes" id="UP000054359"/>
    </source>
</evidence>
<feature type="transmembrane region" description="Helical" evidence="6">
    <location>
        <begin position="416"/>
        <end position="436"/>
    </location>
</feature>
<feature type="transmembrane region" description="Helical" evidence="6">
    <location>
        <begin position="443"/>
        <end position="461"/>
    </location>
</feature>
<feature type="transmembrane region" description="Helical" evidence="6">
    <location>
        <begin position="78"/>
        <end position="97"/>
    </location>
</feature>
<feature type="transmembrane region" description="Helical" evidence="6">
    <location>
        <begin position="343"/>
        <end position="361"/>
    </location>
</feature>
<feature type="transmembrane region" description="Helical" evidence="6">
    <location>
        <begin position="12"/>
        <end position="33"/>
    </location>
</feature>
<evidence type="ECO:0000256" key="6">
    <source>
        <dbReference type="SAM" id="Phobius"/>
    </source>
</evidence>
<feature type="non-terminal residue" evidence="8">
    <location>
        <position position="654"/>
    </location>
</feature>
<dbReference type="InterPro" id="IPR024989">
    <property type="entry name" value="MFS_assoc_dom"/>
</dbReference>
<keyword evidence="9" id="KW-1185">Reference proteome</keyword>
<sequence>MESFRKDLKRKELIPIKILMFLIYGGQATLYPYFTVHLKSLGVSIKHTAIIFAVQPIVALLVAPMVGMVADKIGNFKLIFSFFLTFSAITANMLLFVPPVPTQENPLYLSLSCKSNTQAEFQFLTDKSCNIKQEERNSYLNMSLEFHCEQNYLSNTEKGQPSFYLENEEKCRNHCSNSSIDGCTIVEEDSAFYFFLNASYLFKREDQEYRSENKSQILLTSGTYFISYENETYDALTCSCFSSQRNGTLCTFVSKEPVESCITEEYEEFGVTFWTYLSIRLIVTLGIGLVNGLFDAASMAIIQKLKADVGFQRFWSTVAMCLMAPISGYFVDEYDTFKPCFLMYGALYLTAAVISLKLDLSMKLPSENPLRNLALLIRNPEVILLLMQIAVLGICWGFLENFLFWFLESELDANNLIMGLTVTVGSGTGLFMALVATWFTKKLGYVNVIIVAFIAYTIRFFGYALAMDAYTCLIFEMMENFTVTLLTVGVTLYCTELASLEMLTTIMTLWNGLHIISGRAFGSLLGGFLVQQFGFRQTFQFFAYGSAACGTFYALMYVLWLRKWRETHRKVSADDRKKSTLSVEMEDETLKNQAFSSMSMHCSFDSPAIVSYLPDSEEMDIRRRAMSHIPISPMSSFGKSDVIPRQAMSFSEGT</sequence>
<comment type="subcellular location">
    <subcellularLocation>
        <location evidence="1">Membrane</location>
        <topology evidence="1">Multi-pass membrane protein</topology>
    </subcellularLocation>
</comment>
<dbReference type="Proteomes" id="UP000054359">
    <property type="component" value="Unassembled WGS sequence"/>
</dbReference>
<keyword evidence="4 6" id="KW-1133">Transmembrane helix</keyword>
<evidence type="ECO:0000256" key="5">
    <source>
        <dbReference type="ARBA" id="ARBA00023136"/>
    </source>
</evidence>
<gene>
    <name evidence="8" type="ORF">X975_14264</name>
</gene>
<evidence type="ECO:0000313" key="8">
    <source>
        <dbReference type="EMBL" id="KFM78689.1"/>
    </source>
</evidence>
<protein>
    <submittedName>
        <fullName evidence="8">Major facilitator superfamily domain-containing protein 6</fullName>
    </submittedName>
</protein>
<feature type="transmembrane region" description="Helical" evidence="6">
    <location>
        <begin position="382"/>
        <end position="404"/>
    </location>
</feature>
<keyword evidence="3 6" id="KW-0812">Transmembrane</keyword>
<dbReference type="GO" id="GO:0016020">
    <property type="term" value="C:membrane"/>
    <property type="evidence" value="ECO:0007669"/>
    <property type="project" value="UniProtKB-SubCell"/>
</dbReference>
<proteinExistence type="inferred from homology"/>
<dbReference type="InterPro" id="IPR051717">
    <property type="entry name" value="MFS_MFSD6"/>
</dbReference>
<reference evidence="8 9" key="1">
    <citation type="submission" date="2013-11" db="EMBL/GenBank/DDBJ databases">
        <title>Genome sequencing of Stegodyphus mimosarum.</title>
        <authorList>
            <person name="Bechsgaard J."/>
        </authorList>
    </citation>
    <scope>NUCLEOTIDE SEQUENCE [LARGE SCALE GENOMIC DNA]</scope>
</reference>
<keyword evidence="5 6" id="KW-0472">Membrane</keyword>
<dbReference type="InterPro" id="IPR036259">
    <property type="entry name" value="MFS_trans_sf"/>
</dbReference>
<dbReference type="PANTHER" id="PTHR16172">
    <property type="entry name" value="MAJOR FACILITATOR SUPERFAMILY DOMAIN-CONTAINING PROTEIN 6-LIKE"/>
    <property type="match status" value="1"/>
</dbReference>